<reference evidence="2" key="1">
    <citation type="submission" date="2013-02" db="EMBL/GenBank/DDBJ databases">
        <authorList>
            <person name="Hughes D."/>
        </authorList>
    </citation>
    <scope>NUCLEOTIDE SEQUENCE</scope>
    <source>
        <strain>Durham</strain>
        <strain evidence="2">NC isolate 2 -- Noor lab</strain>
    </source>
</reference>
<dbReference type="HOGENOM" id="CLU_533811_0_0_1"/>
<sequence length="511" mass="58301">FVFLKCLGNQSSEIWTNYTKPPKIIPSPNSVKAGFEWDISVYIDLYVCKVGNQIGKLNTFSDICFIVEDNKEISKKEYKILTKNYNNDLIWTPVEGNNLPRGAIQGGDNNFVGRDSKYMEHPKLVPSSSVRAGFEKGPDNKFVDLYVCKAGNKIGKLNLFYQGICFITENNEEVHKDDFDILTTNENVIWIPVEGDNVPCDSVLGNENNFVGRVKYETHLLPGNVFNGSIEVTYGAKSNKYQNFEILTIIPKIINLEPMESSKTFETDGKYFGFKVESEKKVLISFGIENQYMFEIGSINCPLYSSNKTSNEFNSKTISNFWIRWIKQNLLEFGIEGVLEPLIIYSHEKINNIDSVKVSSTSTKSKWNIIDLAEKKEYFPKDPKIIRLGEYQKSLVYVLKAKSFLFEVTSKADVIIDFEVENNSLYRVIIGNKSYRIGQVGRSNFRESKSQENFSQKTFVIKIVNNSLSLIEDDTEKTLVEFSGLQVHKIDAVIFSSTSEESIWKFGEDCE</sequence>
<dbReference type="PANTHER" id="PTHR31649">
    <property type="entry name" value="AGAP009604-PA"/>
    <property type="match status" value="1"/>
</dbReference>
<name>T1GWA9_MEGSC</name>
<dbReference type="Proteomes" id="UP000015102">
    <property type="component" value="Unassembled WGS sequence"/>
</dbReference>
<keyword evidence="2" id="KW-1185">Reference proteome</keyword>
<dbReference type="PANTHER" id="PTHR31649:SF1">
    <property type="entry name" value="FARNESOIC ACID O-METHYL TRANSFERASE DOMAIN-CONTAINING PROTEIN"/>
    <property type="match status" value="1"/>
</dbReference>
<protein>
    <submittedName>
        <fullName evidence="1">Uncharacterized protein</fullName>
    </submittedName>
</protein>
<accession>T1GWA9</accession>
<dbReference type="EMBL" id="CAQQ02001706">
    <property type="status" value="NOT_ANNOTATED_CDS"/>
    <property type="molecule type" value="Genomic_DNA"/>
</dbReference>
<organism evidence="1 2">
    <name type="scientific">Megaselia scalaris</name>
    <name type="common">Humpbacked fly</name>
    <name type="synonym">Phora scalaris</name>
    <dbReference type="NCBI Taxonomy" id="36166"/>
    <lineage>
        <taxon>Eukaryota</taxon>
        <taxon>Metazoa</taxon>
        <taxon>Ecdysozoa</taxon>
        <taxon>Arthropoda</taxon>
        <taxon>Hexapoda</taxon>
        <taxon>Insecta</taxon>
        <taxon>Pterygota</taxon>
        <taxon>Neoptera</taxon>
        <taxon>Endopterygota</taxon>
        <taxon>Diptera</taxon>
        <taxon>Brachycera</taxon>
        <taxon>Muscomorpha</taxon>
        <taxon>Platypezoidea</taxon>
        <taxon>Phoridae</taxon>
        <taxon>Megaseliini</taxon>
        <taxon>Megaselia</taxon>
    </lineage>
</organism>
<evidence type="ECO:0000313" key="1">
    <source>
        <dbReference type="EnsemblMetazoa" id="MESCA008082-PA"/>
    </source>
</evidence>
<dbReference type="AlphaFoldDB" id="T1GWA9"/>
<proteinExistence type="predicted"/>
<dbReference type="EnsemblMetazoa" id="MESCA008082-RA">
    <property type="protein sequence ID" value="MESCA008082-PA"/>
    <property type="gene ID" value="MESCA008082"/>
</dbReference>
<evidence type="ECO:0000313" key="2">
    <source>
        <dbReference type="Proteomes" id="UP000015102"/>
    </source>
</evidence>
<reference evidence="1" key="2">
    <citation type="submission" date="2015-06" db="UniProtKB">
        <authorList>
            <consortium name="EnsemblMetazoa"/>
        </authorList>
    </citation>
    <scope>IDENTIFICATION</scope>
</reference>